<sequence>PGWLWPTNDGRVAFWADGPAAAAPRLQQQGEPPSEPSAWLPESIISAGRWTARSRRGRLSANDATTRRSPIWGCLPGVGGCGMQQRAAESECRQGGVEPRTASRRKLKNWLNDGLQQRDLPAPVRRVHSARREDPERWHTYRPLLAVGTLAQPLADCRNEDAAFVDLATGAVHFFRDGTETGRESTRAIPGAGFRDKPAEIWASGAPSPSSASCPPASPAPSPWMGRLGIGRQRATARKIGVRSHLARRRPAALRTDAAAARFPHRDCALPAGQFARENFVMFDQEGHMTLVSVEGSIIREVSGCLRTRPQRVSAVVWKADNMMVIGDTDGGLALWDLKTWPLSGAASRRLKFAPGRSGESGDVEGGERAEADKKQRKKADKKADKKQREKAEKAEERRREKAEERAEKKTAKKADKKAEKRAEKKAEERGGEKRARRGRREEAEKQERRRGQSRGRRGRGGEEARAARRHLPDLLDADWAASDKPLLLTADWLIRVTDMSLRICLSPADPAAFPAAHQRLPGLFSDKAVRLAKHRLLTADGGAEAGDAEDDEARELLRASIRTGWPSWRRPGLSTADRSLLTAMLFLRPFEVPLLACSPRLLAAVSPTERPSLEAAGLVRAAAHPVSALAGRRLACLLAAAPAQPAADAAAVECRCWLETVARSPSYLADLHWLPGWQPAGVGPNATGGTVKAVRTHQKPDGQRRVFRGRPASVPHRPAKLDGLPATWRQHGERSTAFG</sequence>
<dbReference type="InterPro" id="IPR019775">
    <property type="entry name" value="WD40_repeat_CS"/>
</dbReference>
<dbReference type="Proteomes" id="UP000095280">
    <property type="component" value="Unplaced"/>
</dbReference>
<reference evidence="3" key="1">
    <citation type="submission" date="2016-11" db="UniProtKB">
        <authorList>
            <consortium name="WormBaseParasite"/>
        </authorList>
    </citation>
    <scope>IDENTIFICATION</scope>
</reference>
<protein>
    <submittedName>
        <fullName evidence="3">WD_REPEATS_REGION domain-containing protein</fullName>
    </submittedName>
</protein>
<keyword evidence="2" id="KW-1185">Reference proteome</keyword>
<proteinExistence type="predicted"/>
<evidence type="ECO:0000313" key="3">
    <source>
        <dbReference type="WBParaSite" id="maker-unitig_42414-snap-gene-0.1-mRNA-1"/>
    </source>
</evidence>
<feature type="compositionally biased region" description="Low complexity" evidence="1">
    <location>
        <begin position="203"/>
        <end position="215"/>
    </location>
</feature>
<feature type="region of interest" description="Disordered" evidence="1">
    <location>
        <begin position="353"/>
        <end position="467"/>
    </location>
</feature>
<feature type="compositionally biased region" description="Basic and acidic residues" evidence="1">
    <location>
        <begin position="731"/>
        <end position="740"/>
    </location>
</feature>
<dbReference type="AlphaFoldDB" id="A0A1I8FNT1"/>
<feature type="compositionally biased region" description="Basic and acidic residues" evidence="1">
    <location>
        <begin position="382"/>
        <end position="451"/>
    </location>
</feature>
<evidence type="ECO:0000256" key="1">
    <source>
        <dbReference type="SAM" id="MobiDB-lite"/>
    </source>
</evidence>
<organism evidence="2 3">
    <name type="scientific">Macrostomum lignano</name>
    <dbReference type="NCBI Taxonomy" id="282301"/>
    <lineage>
        <taxon>Eukaryota</taxon>
        <taxon>Metazoa</taxon>
        <taxon>Spiralia</taxon>
        <taxon>Lophotrochozoa</taxon>
        <taxon>Platyhelminthes</taxon>
        <taxon>Rhabditophora</taxon>
        <taxon>Macrostomorpha</taxon>
        <taxon>Macrostomida</taxon>
        <taxon>Macrostomidae</taxon>
        <taxon>Macrostomum</taxon>
    </lineage>
</organism>
<feature type="region of interest" description="Disordered" evidence="1">
    <location>
        <begin position="201"/>
        <end position="227"/>
    </location>
</feature>
<feature type="region of interest" description="Disordered" evidence="1">
    <location>
        <begin position="17"/>
        <end position="40"/>
    </location>
</feature>
<accession>A0A1I8FNT1</accession>
<dbReference type="PROSITE" id="PS00678">
    <property type="entry name" value="WD_REPEATS_1"/>
    <property type="match status" value="1"/>
</dbReference>
<dbReference type="WBParaSite" id="maker-unitig_42414-snap-gene-0.1-mRNA-1">
    <property type="protein sequence ID" value="maker-unitig_42414-snap-gene-0.1-mRNA-1"/>
    <property type="gene ID" value="maker-unitig_42414-snap-gene-0.1"/>
</dbReference>
<name>A0A1I8FNT1_9PLAT</name>
<feature type="region of interest" description="Disordered" evidence="1">
    <location>
        <begin position="697"/>
        <end position="740"/>
    </location>
</feature>
<evidence type="ECO:0000313" key="2">
    <source>
        <dbReference type="Proteomes" id="UP000095280"/>
    </source>
</evidence>